<keyword evidence="4" id="KW-1133">Transmembrane helix</keyword>
<evidence type="ECO:0000256" key="2">
    <source>
        <dbReference type="ARBA" id="ARBA00022679"/>
    </source>
</evidence>
<dbReference type="InterPro" id="IPR002123">
    <property type="entry name" value="Plipid/glycerol_acylTrfase"/>
</dbReference>
<evidence type="ECO:0000256" key="4">
    <source>
        <dbReference type="SAM" id="Phobius"/>
    </source>
</evidence>
<dbReference type="PANTHER" id="PTHR10434">
    <property type="entry name" value="1-ACYL-SN-GLYCEROL-3-PHOSPHATE ACYLTRANSFERASE"/>
    <property type="match status" value="1"/>
</dbReference>
<dbReference type="CDD" id="cd07989">
    <property type="entry name" value="LPLAT_AGPAT-like"/>
    <property type="match status" value="1"/>
</dbReference>
<keyword evidence="4" id="KW-0472">Membrane</keyword>
<evidence type="ECO:0000256" key="1">
    <source>
        <dbReference type="ARBA" id="ARBA00005189"/>
    </source>
</evidence>
<dbReference type="AlphaFoldDB" id="A0A451G505"/>
<dbReference type="GO" id="GO:0003841">
    <property type="term" value="F:1-acylglycerol-3-phosphate O-acyltransferase activity"/>
    <property type="evidence" value="ECO:0007669"/>
    <property type="project" value="TreeGrafter"/>
</dbReference>
<dbReference type="EMBL" id="CP035033">
    <property type="protein sequence ID" value="QAB14574.1"/>
    <property type="molecule type" value="Genomic_DNA"/>
</dbReference>
<evidence type="ECO:0000313" key="7">
    <source>
        <dbReference type="Proteomes" id="UP000285478"/>
    </source>
</evidence>
<dbReference type="SUPFAM" id="SSF69593">
    <property type="entry name" value="Glycerol-3-phosphate (1)-acyltransferase"/>
    <property type="match status" value="1"/>
</dbReference>
<proteinExistence type="predicted"/>
<keyword evidence="2 6" id="KW-0808">Transferase</keyword>
<dbReference type="KEGG" id="htr:EPV75_02275"/>
<feature type="transmembrane region" description="Helical" evidence="4">
    <location>
        <begin position="12"/>
        <end position="34"/>
    </location>
</feature>
<evidence type="ECO:0000313" key="6">
    <source>
        <dbReference type="EMBL" id="QAB14574.1"/>
    </source>
</evidence>
<keyword evidence="7" id="KW-1185">Reference proteome</keyword>
<dbReference type="RefSeq" id="WP_128384313.1">
    <property type="nucleotide sequence ID" value="NZ_CP035033.1"/>
</dbReference>
<reference evidence="6 7" key="1">
    <citation type="journal article" date="2018" name="Environ. Microbiol.">
        <title>Genomes of ubiquitous marine and hypersaline Hydrogenovibrio, Thiomicrorhabdus and Thiomicrospira spp. encode a diversity of mechanisms to sustain chemolithoautotrophy in heterogeneous environments.</title>
        <authorList>
            <person name="Scott K.M."/>
            <person name="Williams J."/>
            <person name="Porter C.M.B."/>
            <person name="Russel S."/>
            <person name="Harmer T.L."/>
            <person name="Paul J.H."/>
            <person name="Antonen K.M."/>
            <person name="Bridges M.K."/>
            <person name="Camper G.J."/>
            <person name="Campla C.K."/>
            <person name="Casella L.G."/>
            <person name="Chase E."/>
            <person name="Conrad J.W."/>
            <person name="Cruz M.C."/>
            <person name="Dunlap D.S."/>
            <person name="Duran L."/>
            <person name="Fahsbender E.M."/>
            <person name="Goldsmith D.B."/>
            <person name="Keeley R.F."/>
            <person name="Kondoff M.R."/>
            <person name="Kussy B.I."/>
            <person name="Lane M.K."/>
            <person name="Lawler S."/>
            <person name="Leigh B.A."/>
            <person name="Lewis C."/>
            <person name="Lostal L.M."/>
            <person name="Marking D."/>
            <person name="Mancera P.A."/>
            <person name="McClenthan E.C."/>
            <person name="McIntyre E.A."/>
            <person name="Mine J.A."/>
            <person name="Modi S."/>
            <person name="Moore B.D."/>
            <person name="Morgan W.A."/>
            <person name="Nelson K.M."/>
            <person name="Nguyen K.N."/>
            <person name="Ogburn N."/>
            <person name="Parrino D.G."/>
            <person name="Pedapudi A.D."/>
            <person name="Pelham R.P."/>
            <person name="Preece A.M."/>
            <person name="Rampersad E.A."/>
            <person name="Richardson J.C."/>
            <person name="Rodgers C.M."/>
            <person name="Schaffer B.L."/>
            <person name="Sheridan N.E."/>
            <person name="Solone M.R."/>
            <person name="Staley Z.R."/>
            <person name="Tabuchi M."/>
            <person name="Waide R.J."/>
            <person name="Wanjugi P.W."/>
            <person name="Young S."/>
            <person name="Clum A."/>
            <person name="Daum C."/>
            <person name="Huntemann M."/>
            <person name="Ivanova N."/>
            <person name="Kyrpides N."/>
            <person name="Mikhailova N."/>
            <person name="Palaniappan K."/>
            <person name="Pillay M."/>
            <person name="Reddy T.B.K."/>
            <person name="Shapiro N."/>
            <person name="Stamatis D."/>
            <person name="Varghese N."/>
            <person name="Woyke T."/>
            <person name="Boden R."/>
            <person name="Freyermuth S.K."/>
            <person name="Kerfeld C.A."/>
        </authorList>
    </citation>
    <scope>NUCLEOTIDE SEQUENCE [LARGE SCALE GENOMIC DNA]</scope>
    <source>
        <strain evidence="6 7">JR-2</strain>
    </source>
</reference>
<dbReference type="Proteomes" id="UP000285478">
    <property type="component" value="Chromosome"/>
</dbReference>
<keyword evidence="3 6" id="KW-0012">Acyltransferase</keyword>
<evidence type="ECO:0000256" key="3">
    <source>
        <dbReference type="ARBA" id="ARBA00023315"/>
    </source>
</evidence>
<dbReference type="GO" id="GO:0006654">
    <property type="term" value="P:phosphatidic acid biosynthetic process"/>
    <property type="evidence" value="ECO:0007669"/>
    <property type="project" value="TreeGrafter"/>
</dbReference>
<dbReference type="PANTHER" id="PTHR10434:SF40">
    <property type="entry name" value="1-ACYL-SN-GLYCEROL-3-PHOSPHATE ACYLTRANSFERASE"/>
    <property type="match status" value="1"/>
</dbReference>
<name>A0A451G505_9GAMM</name>
<keyword evidence="4" id="KW-0812">Transmembrane</keyword>
<evidence type="ECO:0000259" key="5">
    <source>
        <dbReference type="SMART" id="SM00563"/>
    </source>
</evidence>
<gene>
    <name evidence="6" type="ORF">EPV75_02275</name>
</gene>
<dbReference type="Pfam" id="PF01553">
    <property type="entry name" value="Acyltransferase"/>
    <property type="match status" value="1"/>
</dbReference>
<sequence length="256" mass="29104">MSALKKGFYGFRSILFAIGQVVSVILFSVVGQLLRPFSNRARYQFIHYWARFCIWWLKVTCGVAYRLHGREHLDFSKTGLVLARHESTWETLAFQEIFPRQTFVLKKELLRIPFFGWGLALLDPISIDRNAGRQAIKQVVSDGVARLHNDVWVVIFPEGTRMTSGQPGKIKPGGALLAQKADAPVYLVAHNAGRFWPKNSFVKYPGIVDIHISPPLETADLTVAEINQKIEEWFLAHSDIQHDNSTDKKSDKSEVR</sequence>
<dbReference type="SMART" id="SM00563">
    <property type="entry name" value="PlsC"/>
    <property type="match status" value="1"/>
</dbReference>
<accession>A0A451G505</accession>
<comment type="pathway">
    <text evidence="1">Lipid metabolism.</text>
</comment>
<protein>
    <submittedName>
        <fullName evidence="6">1-acyl-sn-glycerol-3-phosphate acyltransferase</fullName>
    </submittedName>
</protein>
<organism evidence="6 7">
    <name type="scientific">Hydrogenovibrio thermophilus</name>
    <dbReference type="NCBI Taxonomy" id="265883"/>
    <lineage>
        <taxon>Bacteria</taxon>
        <taxon>Pseudomonadati</taxon>
        <taxon>Pseudomonadota</taxon>
        <taxon>Gammaproteobacteria</taxon>
        <taxon>Thiotrichales</taxon>
        <taxon>Piscirickettsiaceae</taxon>
        <taxon>Hydrogenovibrio</taxon>
    </lineage>
</organism>
<feature type="domain" description="Phospholipid/glycerol acyltransferase" evidence="5">
    <location>
        <begin position="79"/>
        <end position="193"/>
    </location>
</feature>